<dbReference type="InterPro" id="IPR017978">
    <property type="entry name" value="GPCR_3_C"/>
</dbReference>
<keyword evidence="4 8" id="KW-0472">Membrane</keyword>
<evidence type="ECO:0000256" key="6">
    <source>
        <dbReference type="ARBA" id="ARBA00023180"/>
    </source>
</evidence>
<feature type="transmembrane region" description="Helical" evidence="8">
    <location>
        <begin position="615"/>
        <end position="633"/>
    </location>
</feature>
<dbReference type="InterPro" id="IPR001828">
    <property type="entry name" value="ANF_lig-bd_rcpt"/>
</dbReference>
<evidence type="ECO:0000256" key="7">
    <source>
        <dbReference type="SAM" id="MobiDB-lite"/>
    </source>
</evidence>
<dbReference type="Gene3D" id="3.40.50.2300">
    <property type="match status" value="1"/>
</dbReference>
<dbReference type="Pfam" id="PF00003">
    <property type="entry name" value="7tm_3"/>
    <property type="match status" value="1"/>
</dbReference>
<dbReference type="InterPro" id="IPR000337">
    <property type="entry name" value="GPCR_3"/>
</dbReference>
<keyword evidence="2 8" id="KW-0812">Transmembrane</keyword>
<feature type="compositionally biased region" description="Polar residues" evidence="7">
    <location>
        <begin position="685"/>
        <end position="695"/>
    </location>
</feature>
<evidence type="ECO:0000256" key="8">
    <source>
        <dbReference type="SAM" id="Phobius"/>
    </source>
</evidence>
<feature type="transmembrane region" description="Helical" evidence="8">
    <location>
        <begin position="463"/>
        <end position="481"/>
    </location>
</feature>
<feature type="domain" description="G-protein coupled receptors family 3 profile" evidence="9">
    <location>
        <begin position="398"/>
        <end position="639"/>
    </location>
</feature>
<evidence type="ECO:0000313" key="10">
    <source>
        <dbReference type="EMBL" id="CEK82347.1"/>
    </source>
</evidence>
<dbReference type="InterPro" id="IPR028082">
    <property type="entry name" value="Peripla_BP_I"/>
</dbReference>
<evidence type="ECO:0000256" key="5">
    <source>
        <dbReference type="ARBA" id="ARBA00023170"/>
    </source>
</evidence>
<evidence type="ECO:0000259" key="9">
    <source>
        <dbReference type="PROSITE" id="PS50259"/>
    </source>
</evidence>
<dbReference type="PANTHER" id="PTHR24060">
    <property type="entry name" value="METABOTROPIC GLUTAMATE RECEPTOR"/>
    <property type="match status" value="1"/>
</dbReference>
<evidence type="ECO:0000256" key="1">
    <source>
        <dbReference type="ARBA" id="ARBA00004141"/>
    </source>
</evidence>
<dbReference type="SUPFAM" id="SSF53822">
    <property type="entry name" value="Periplasmic binding protein-like I"/>
    <property type="match status" value="1"/>
</dbReference>
<dbReference type="PROSITE" id="PS50259">
    <property type="entry name" value="G_PROTEIN_RECEP_F3_4"/>
    <property type="match status" value="1"/>
</dbReference>
<gene>
    <name evidence="10" type="primary">ORF130995</name>
</gene>
<comment type="subcellular location">
    <subcellularLocation>
        <location evidence="1">Membrane</location>
        <topology evidence="1">Multi-pass membrane protein</topology>
    </subcellularLocation>
</comment>
<feature type="transmembrane region" description="Helical" evidence="8">
    <location>
        <begin position="553"/>
        <end position="574"/>
    </location>
</feature>
<reference evidence="10" key="1">
    <citation type="submission" date="2014-12" db="EMBL/GenBank/DDBJ databases">
        <title>Insight into the proteome of Arion vulgaris.</title>
        <authorList>
            <person name="Aradska J."/>
            <person name="Bulat T."/>
            <person name="Smidak R."/>
            <person name="Sarate P."/>
            <person name="Gangsoo J."/>
            <person name="Sialana F."/>
            <person name="Bilban M."/>
            <person name="Lubec G."/>
        </authorList>
    </citation>
    <scope>NUCLEOTIDE SEQUENCE</scope>
    <source>
        <tissue evidence="10">Skin</tissue>
    </source>
</reference>
<dbReference type="AlphaFoldDB" id="A0A0B7AP28"/>
<feature type="transmembrane region" description="Helical" evidence="8">
    <location>
        <begin position="430"/>
        <end position="451"/>
    </location>
</feature>
<feature type="region of interest" description="Disordered" evidence="7">
    <location>
        <begin position="650"/>
        <end position="695"/>
    </location>
</feature>
<keyword evidence="5" id="KW-0675">Receptor</keyword>
<dbReference type="EMBL" id="HACG01035482">
    <property type="protein sequence ID" value="CEK82347.1"/>
    <property type="molecule type" value="Transcribed_RNA"/>
</dbReference>
<accession>A0A0B7AP28</accession>
<dbReference type="PRINTS" id="PR00248">
    <property type="entry name" value="GPCRMGR"/>
</dbReference>
<dbReference type="GO" id="GO:0016020">
    <property type="term" value="C:membrane"/>
    <property type="evidence" value="ECO:0007669"/>
    <property type="project" value="UniProtKB-SubCell"/>
</dbReference>
<feature type="transmembrane region" description="Helical" evidence="8">
    <location>
        <begin position="586"/>
        <end position="609"/>
    </location>
</feature>
<feature type="transmembrane region" description="Helical" evidence="8">
    <location>
        <begin position="396"/>
        <end position="418"/>
    </location>
</feature>
<dbReference type="InterPro" id="IPR050726">
    <property type="entry name" value="mGluR"/>
</dbReference>
<protein>
    <recommendedName>
        <fullName evidence="9">G-protein coupled receptors family 3 profile domain-containing protein</fullName>
    </recommendedName>
</protein>
<keyword evidence="6" id="KW-0325">Glycoprotein</keyword>
<dbReference type="GO" id="GO:0004930">
    <property type="term" value="F:G protein-coupled receptor activity"/>
    <property type="evidence" value="ECO:0007669"/>
    <property type="project" value="InterPro"/>
</dbReference>
<dbReference type="Pfam" id="PF01094">
    <property type="entry name" value="ANF_receptor"/>
    <property type="match status" value="1"/>
</dbReference>
<feature type="transmembrane region" description="Helical" evidence="8">
    <location>
        <begin position="501"/>
        <end position="524"/>
    </location>
</feature>
<name>A0A0B7AP28_9EUPU</name>
<keyword evidence="3 8" id="KW-1133">Transmembrane helix</keyword>
<sequence length="695" mass="78557">IRGDNLLTAQVILKIGQNLAWDYLSVVYTDNVEYRSMTDSFLERALELKTCIGYAMPLPAIASLTDAQQVLERLSQQVGAKAVVLFVDPDQIHILMQASESLGLMGRFVWVVATDWKQDGKQIAGFEQQAAGALIVKIRSEILTNFRAYVKRLTYKNRGGIPDDWFNDIYETLHKCNILSMKRLSPNPFSRICTLDEVITDDMISQEPSVLYVMMSVYSVAFGLNNIPECQHSAYDLSTCLQLQPQRYDKIYNGIFMVNFQVPELESNDSFRFSFDANGNGEAGYIIENYRINPDISQNSYMTYKIGEYTMQGLNLSQKLYAASNLYNQKIPSSSCALETTCTCQLSNNRKWLYSAAQLLDPLNVTVGGIYRDPLTGETVIVEAVPGTGDRFGEGWAIIFSILASIGAVVSLAIFLYLLIRYPVRGGPSILGFILSFGIFLLYIMVFLFIAHADTRICGLRRFALGFAYSIVYSALMVKLVDIWRVRTKMDAKYSKLGTPVGLFMITVFFILVQVMINAEWLILKEPGSIRIFYKNEYWPQCTPDDFYDEGLVLSLVYIMIIILVSLLFGLATYKTIENHQESRWILGIIVISVICWVIWCTASILGAIKMRDAAVIVGLLVNATAMLLLMPVRKLYLLYKFNRNEEEEEEKQSITATSHKGDDYSSVYGRQYDNNPKLHDMGSTLGSSYVNRPH</sequence>
<evidence type="ECO:0000256" key="2">
    <source>
        <dbReference type="ARBA" id="ARBA00022692"/>
    </source>
</evidence>
<feature type="non-terminal residue" evidence="10">
    <location>
        <position position="1"/>
    </location>
</feature>
<organism evidence="10">
    <name type="scientific">Arion vulgaris</name>
    <dbReference type="NCBI Taxonomy" id="1028688"/>
    <lineage>
        <taxon>Eukaryota</taxon>
        <taxon>Metazoa</taxon>
        <taxon>Spiralia</taxon>
        <taxon>Lophotrochozoa</taxon>
        <taxon>Mollusca</taxon>
        <taxon>Gastropoda</taxon>
        <taxon>Heterobranchia</taxon>
        <taxon>Euthyneura</taxon>
        <taxon>Panpulmonata</taxon>
        <taxon>Eupulmonata</taxon>
        <taxon>Stylommatophora</taxon>
        <taxon>Helicina</taxon>
        <taxon>Arionoidea</taxon>
        <taxon>Arionidae</taxon>
        <taxon>Arion</taxon>
    </lineage>
</organism>
<proteinExistence type="predicted"/>
<dbReference type="CDD" id="cd13953">
    <property type="entry name" value="7tm_classC_mGluR-like"/>
    <property type="match status" value="1"/>
</dbReference>
<evidence type="ECO:0000256" key="3">
    <source>
        <dbReference type="ARBA" id="ARBA00022989"/>
    </source>
</evidence>
<evidence type="ECO:0000256" key="4">
    <source>
        <dbReference type="ARBA" id="ARBA00023136"/>
    </source>
</evidence>